<name>E2PX77_STRCL</name>
<feature type="region of interest" description="Disordered" evidence="1">
    <location>
        <begin position="1"/>
        <end position="35"/>
    </location>
</feature>
<reference evidence="2 3" key="1">
    <citation type="journal article" date="2010" name="Genome Biol. Evol.">
        <title>The sequence of a 1.8-mb bacterial linear plasmid reveals a rich evolutionary reservoir of secondary metabolic pathways.</title>
        <authorList>
            <person name="Medema M.H."/>
            <person name="Trefzer A."/>
            <person name="Kovalchuk A."/>
            <person name="van den Berg M."/>
            <person name="Mueller U."/>
            <person name="Heijne W."/>
            <person name="Wu L."/>
            <person name="Alam M.T."/>
            <person name="Ronning C.M."/>
            <person name="Nierman W.C."/>
            <person name="Bovenberg R.A.L."/>
            <person name="Breitling R."/>
            <person name="Takano E."/>
        </authorList>
    </citation>
    <scope>NUCLEOTIDE SEQUENCE [LARGE SCALE GENOMIC DNA]</scope>
    <source>
        <strain evidence="3">ATCC 27064 / DSM 738 / JCM 4710 / NBRC 13307 / NCIMB 12785 / NRRL 3585 / VKM Ac-602</strain>
    </source>
</reference>
<organism evidence="2 3">
    <name type="scientific">Streptomyces clavuligerus</name>
    <dbReference type="NCBI Taxonomy" id="1901"/>
    <lineage>
        <taxon>Bacteria</taxon>
        <taxon>Bacillati</taxon>
        <taxon>Actinomycetota</taxon>
        <taxon>Actinomycetes</taxon>
        <taxon>Kitasatosporales</taxon>
        <taxon>Streptomycetaceae</taxon>
        <taxon>Streptomyces</taxon>
    </lineage>
</organism>
<dbReference type="Proteomes" id="UP000002357">
    <property type="component" value="Chromosome"/>
</dbReference>
<evidence type="ECO:0000313" key="3">
    <source>
        <dbReference type="Proteomes" id="UP000002357"/>
    </source>
</evidence>
<evidence type="ECO:0000256" key="1">
    <source>
        <dbReference type="SAM" id="MobiDB-lite"/>
    </source>
</evidence>
<keyword evidence="3" id="KW-1185">Reference proteome</keyword>
<dbReference type="EMBL" id="CM000913">
    <property type="protein sequence ID" value="EFG10154.1"/>
    <property type="molecule type" value="Genomic_DNA"/>
</dbReference>
<accession>E2PX77</accession>
<gene>
    <name evidence="2" type="ORF">SCLAV_5081</name>
</gene>
<protein>
    <submittedName>
        <fullName evidence="2">Uncharacterized protein</fullName>
    </submittedName>
</protein>
<proteinExistence type="predicted"/>
<sequence length="35" mass="3560">MLPEAADGDLATGGAVLPGTRPRGPALRPRWGAMT</sequence>
<evidence type="ECO:0000313" key="2">
    <source>
        <dbReference type="EMBL" id="EFG10154.1"/>
    </source>
</evidence>
<dbReference type="AlphaFoldDB" id="E2PX77"/>